<dbReference type="PANTHER" id="PTHR33112:SF10">
    <property type="entry name" value="TOL"/>
    <property type="match status" value="1"/>
</dbReference>
<keyword evidence="3" id="KW-1185">Reference proteome</keyword>
<dbReference type="SMART" id="SM00220">
    <property type="entry name" value="S_TKc"/>
    <property type="match status" value="1"/>
</dbReference>
<name>A0ABR2UPF0_9PEZI</name>
<comment type="caution">
    <text evidence="2">The sequence shown here is derived from an EMBL/GenBank/DDBJ whole genome shotgun (WGS) entry which is preliminary data.</text>
</comment>
<dbReference type="Proteomes" id="UP001408356">
    <property type="component" value="Unassembled WGS sequence"/>
</dbReference>
<organism evidence="2 3">
    <name type="scientific">Seiridium unicorne</name>
    <dbReference type="NCBI Taxonomy" id="138068"/>
    <lineage>
        <taxon>Eukaryota</taxon>
        <taxon>Fungi</taxon>
        <taxon>Dikarya</taxon>
        <taxon>Ascomycota</taxon>
        <taxon>Pezizomycotina</taxon>
        <taxon>Sordariomycetes</taxon>
        <taxon>Xylariomycetidae</taxon>
        <taxon>Amphisphaeriales</taxon>
        <taxon>Sporocadaceae</taxon>
        <taxon>Seiridium</taxon>
    </lineage>
</organism>
<dbReference type="InterPro" id="IPR001245">
    <property type="entry name" value="Ser-Thr/Tyr_kinase_cat_dom"/>
</dbReference>
<evidence type="ECO:0000313" key="3">
    <source>
        <dbReference type="Proteomes" id="UP001408356"/>
    </source>
</evidence>
<dbReference type="Gene3D" id="1.10.510.10">
    <property type="entry name" value="Transferase(Phosphotransferase) domain 1"/>
    <property type="match status" value="1"/>
</dbReference>
<proteinExistence type="predicted"/>
<dbReference type="PANTHER" id="PTHR33112">
    <property type="entry name" value="DOMAIN PROTEIN, PUTATIVE-RELATED"/>
    <property type="match status" value="1"/>
</dbReference>
<dbReference type="InterPro" id="IPR008271">
    <property type="entry name" value="Ser/Thr_kinase_AS"/>
</dbReference>
<protein>
    <recommendedName>
        <fullName evidence="1">Protein kinase domain-containing protein</fullName>
    </recommendedName>
</protein>
<evidence type="ECO:0000259" key="1">
    <source>
        <dbReference type="PROSITE" id="PS50011"/>
    </source>
</evidence>
<dbReference type="InterPro" id="IPR036188">
    <property type="entry name" value="FAD/NAD-bd_sf"/>
</dbReference>
<dbReference type="CDD" id="cd00180">
    <property type="entry name" value="PKc"/>
    <property type="match status" value="1"/>
</dbReference>
<sequence length="1358" mass="154614">MGDDSESNELYHQIRDALQTCDGDFEGREFLPNDQMDNFMTPEHIGLALRKENVSPIPDLIDYVLSSARRVFLTLVTIENLPALVDLKTEGFRDENLPIQRMKKPQPGIGSWDEPMKAVGTKRWTTFVGWKNMLVDSFITNQWKFLAPTFGRGNFVRVFQRDQPLPFITPGGITVRRRGHFSLVLRVGVHSAHADPELFNEVDANVSEVAVKIFNRGLEEDFYREMETLRIIKELEHDHLIKPIAAFENGSLQCFIFPWAEGGNLRDYWKRTDSALSGRPMRNEETVSWVLTQMRGLANCLKLLWDANCRHGDLKPENILLNGQGNMVIADVGLSKIHTAVTEKRNKSSSAKFATRRYAAPEIYMDDRHMPLSRDYDIWSIGVVLLEWVTWLLHGDSKLRDYAAVDTLWNFTNGKHEVHPKTRAWISEIKHDLSADTALKDIIELIEARLLIIELSEEGESLSMGRAKATWLSMCMDNICERARREASYRYDPRIWQRTRDSATTGANLDVPFQHRPRIAKLPSSDPISDSVGNSTNDNLPKINIQSTDGQTTQPNLTLAVVPDEYNEFHRRTLKDVWDSEPDNKFASSIFDLVKWTTLKPSSSPPTLCSSCQSMAIWTNQSELPYDMRTLDSRGRDCDLCRLIYESLLASGIKRDSLGKLLRVGSTLRNDSSASPIISIYVDPPEGSEKFPLPLAQLGLPQLPQPSSGTQATIFRQWLRTCDHDHKCLVTSQSQDKFKMPTRLIDVGTSSEPSLRLVETAGMAYNRYVALSHCWGDVPEHLKLCTYRSNIEDFKRDIEFARLPQNFKDVVTVTRTLGIRYVWIDSLCIIQKDKYDWEIEAGNMELVFSAAYCTIAADSAESSLAGFLHKREPRPCVTVKSQATQLYFCKAIDDFHHDVEKSVLNTRGWVLQERALSRRTIHFSANQAYFECGQGVRCETLAKLRNPKAEFLEDPDFPRSALKHFKAQRQVFFHDLYSMYSKLTFRYPTDRSVGLLGLERRLARTFDTQADYGIFESYLHRSLLWMPESKEKLKRILYEDRSVPSWSWMAYTGAIKYVDAPFNGVEWNTKDVKNPFASGPLRQSTSTNKQKPIAELEAVAHQFHASTFSMFERLKRCMFDTEPHDDLTPLRCVVLGKDKAGILAMDRSRPEEARVAVQTSSGPKLLIAKRILSTIPPVLENMDGYDLSEGEKSLFREFFANGYYTGVLNNTGLDKALIATGPGQPYSVPVLPGIYSAYPIPVGEGILQVFYGSPTVLPDEDVQADIIASVRRYQHENELPLTEPNWLKFSSHSPFNLMVSNSAIADGFYEKLLSLQGRRNTFYNGAAWHAQDSSVLWKFTDNYIIPILLKSLEERKCL</sequence>
<reference evidence="2 3" key="1">
    <citation type="journal article" date="2024" name="J. Plant Pathol.">
        <title>Sequence and assembly of the genome of Seiridium unicorne, isolate CBS 538.82, causal agent of cypress canker disease.</title>
        <authorList>
            <person name="Scali E."/>
            <person name="Rocca G.D."/>
            <person name="Danti R."/>
            <person name="Garbelotto M."/>
            <person name="Barberini S."/>
            <person name="Baroncelli R."/>
            <person name="Emiliani G."/>
        </authorList>
    </citation>
    <scope>NUCLEOTIDE SEQUENCE [LARGE SCALE GENOMIC DNA]</scope>
    <source>
        <strain evidence="2 3">BM-138-508</strain>
    </source>
</reference>
<evidence type="ECO:0000313" key="2">
    <source>
        <dbReference type="EMBL" id="KAK9416525.1"/>
    </source>
</evidence>
<accession>A0ABR2UPF0</accession>
<dbReference type="SUPFAM" id="SSF56112">
    <property type="entry name" value="Protein kinase-like (PK-like)"/>
    <property type="match status" value="1"/>
</dbReference>
<dbReference type="Pfam" id="PF06985">
    <property type="entry name" value="HET"/>
    <property type="match status" value="1"/>
</dbReference>
<gene>
    <name evidence="2" type="ORF">SUNI508_09631</name>
</gene>
<dbReference type="PROSITE" id="PS50011">
    <property type="entry name" value="PROTEIN_KINASE_DOM"/>
    <property type="match status" value="1"/>
</dbReference>
<feature type="domain" description="Protein kinase" evidence="1">
    <location>
        <begin position="144"/>
        <end position="472"/>
    </location>
</feature>
<dbReference type="Gene3D" id="3.50.50.60">
    <property type="entry name" value="FAD/NAD(P)-binding domain"/>
    <property type="match status" value="1"/>
</dbReference>
<dbReference type="EMBL" id="JARVKF010000406">
    <property type="protein sequence ID" value="KAK9416525.1"/>
    <property type="molecule type" value="Genomic_DNA"/>
</dbReference>
<dbReference type="PROSITE" id="PS00108">
    <property type="entry name" value="PROTEIN_KINASE_ST"/>
    <property type="match status" value="1"/>
</dbReference>
<dbReference type="Pfam" id="PF07714">
    <property type="entry name" value="PK_Tyr_Ser-Thr"/>
    <property type="match status" value="1"/>
</dbReference>
<dbReference type="InterPro" id="IPR011009">
    <property type="entry name" value="Kinase-like_dom_sf"/>
</dbReference>
<dbReference type="InterPro" id="IPR010730">
    <property type="entry name" value="HET"/>
</dbReference>
<dbReference type="InterPro" id="IPR000719">
    <property type="entry name" value="Prot_kinase_dom"/>
</dbReference>